<evidence type="ECO:0000256" key="1">
    <source>
        <dbReference type="SAM" id="SignalP"/>
    </source>
</evidence>
<reference evidence="2 3" key="1">
    <citation type="submission" date="2020-03" db="EMBL/GenBank/DDBJ databases">
        <title>Cyclobacterium plantarum sp. nov., a marine bacterium isolated from a coastal-marine wetland.</title>
        <authorList>
            <person name="Sanchez-Porro C."/>
            <person name="Ventosa A."/>
            <person name="Amoozegar M."/>
        </authorList>
    </citation>
    <scope>NUCLEOTIDE SEQUENCE [LARGE SCALE GENOMIC DNA]</scope>
    <source>
        <strain evidence="2 3">GBPx2</strain>
    </source>
</reference>
<dbReference type="EMBL" id="JAANYN010000006">
    <property type="protein sequence ID" value="NHE58289.1"/>
    <property type="molecule type" value="Genomic_DNA"/>
</dbReference>
<comment type="caution">
    <text evidence="2">The sequence shown here is derived from an EMBL/GenBank/DDBJ whole genome shotgun (WGS) entry which is preliminary data.</text>
</comment>
<accession>A0ABX0H8S4</accession>
<sequence>MKLIPFVLSLLFFTLLFSCGAEKEENEALKEQVIAIHDEVMPEIGHLKNQQSKLIEKANSLENEASVASYREDLNLAAQSCESAYDNMFVWMRQFKSEYDEMSEEETKAYLMEQLRMVEKVKVDILSAKSTADSLLNVSI</sequence>
<proteinExistence type="predicted"/>
<dbReference type="Proteomes" id="UP000649799">
    <property type="component" value="Unassembled WGS sequence"/>
</dbReference>
<feature type="chain" id="PRO_5047307754" description="Viral A-type inclusion protein" evidence="1">
    <location>
        <begin position="24"/>
        <end position="140"/>
    </location>
</feature>
<evidence type="ECO:0000313" key="3">
    <source>
        <dbReference type="Proteomes" id="UP000649799"/>
    </source>
</evidence>
<keyword evidence="1" id="KW-0732">Signal</keyword>
<name>A0ABX0H8S4_9BACT</name>
<dbReference type="PROSITE" id="PS51257">
    <property type="entry name" value="PROKAR_LIPOPROTEIN"/>
    <property type="match status" value="1"/>
</dbReference>
<organism evidence="2 3">
    <name type="scientific">Cyclobacterium plantarum</name>
    <dbReference type="NCBI Taxonomy" id="2716263"/>
    <lineage>
        <taxon>Bacteria</taxon>
        <taxon>Pseudomonadati</taxon>
        <taxon>Bacteroidota</taxon>
        <taxon>Cytophagia</taxon>
        <taxon>Cytophagales</taxon>
        <taxon>Cyclobacteriaceae</taxon>
        <taxon>Cyclobacterium</taxon>
    </lineage>
</organism>
<evidence type="ECO:0008006" key="4">
    <source>
        <dbReference type="Google" id="ProtNLM"/>
    </source>
</evidence>
<gene>
    <name evidence="2" type="ORF">G9Q97_15870</name>
</gene>
<dbReference type="RefSeq" id="WP_166148503.1">
    <property type="nucleotide sequence ID" value="NZ_JAANYN010000006.1"/>
</dbReference>
<protein>
    <recommendedName>
        <fullName evidence="4">Viral A-type inclusion protein</fullName>
    </recommendedName>
</protein>
<evidence type="ECO:0000313" key="2">
    <source>
        <dbReference type="EMBL" id="NHE58289.1"/>
    </source>
</evidence>
<keyword evidence="3" id="KW-1185">Reference proteome</keyword>
<feature type="signal peptide" evidence="1">
    <location>
        <begin position="1"/>
        <end position="23"/>
    </location>
</feature>